<comment type="caution">
    <text evidence="1">The sequence shown here is derived from an EMBL/GenBank/DDBJ whole genome shotgun (WGS) entry which is preliminary data.</text>
</comment>
<dbReference type="InParanoid" id="A0A409VZA1"/>
<accession>A0A409VZA1</accession>
<evidence type="ECO:0000313" key="2">
    <source>
        <dbReference type="Proteomes" id="UP000284706"/>
    </source>
</evidence>
<protein>
    <submittedName>
        <fullName evidence="1">Uncharacterized protein</fullName>
    </submittedName>
</protein>
<gene>
    <name evidence="1" type="ORF">CVT26_010427</name>
</gene>
<sequence length="103" mass="11777">MDHILTLRISQNDFDTKLTRHGLPGRPPAGVMTVSIKFLFIKSVVHDIREQRSDKPGNNPQPNLEQERLTGAFADTLDVLWKRQGLQKVLVNQYYALESSKTF</sequence>
<reference evidence="1 2" key="1">
    <citation type="journal article" date="2018" name="Evol. Lett.">
        <title>Horizontal gene cluster transfer increased hallucinogenic mushroom diversity.</title>
        <authorList>
            <person name="Reynolds H.T."/>
            <person name="Vijayakumar V."/>
            <person name="Gluck-Thaler E."/>
            <person name="Korotkin H.B."/>
            <person name="Matheny P.B."/>
            <person name="Slot J.C."/>
        </authorList>
    </citation>
    <scope>NUCLEOTIDE SEQUENCE [LARGE SCALE GENOMIC DNA]</scope>
    <source>
        <strain evidence="1 2">SRW20</strain>
    </source>
</reference>
<evidence type="ECO:0000313" key="1">
    <source>
        <dbReference type="EMBL" id="PPQ71570.1"/>
    </source>
</evidence>
<name>A0A409VZA1_9AGAR</name>
<keyword evidence="2" id="KW-1185">Reference proteome</keyword>
<dbReference type="Proteomes" id="UP000284706">
    <property type="component" value="Unassembled WGS sequence"/>
</dbReference>
<proteinExistence type="predicted"/>
<dbReference type="EMBL" id="NHYE01005497">
    <property type="protein sequence ID" value="PPQ71570.1"/>
    <property type="molecule type" value="Genomic_DNA"/>
</dbReference>
<dbReference type="AlphaFoldDB" id="A0A409VZA1"/>
<organism evidence="1 2">
    <name type="scientific">Gymnopilus dilepis</name>
    <dbReference type="NCBI Taxonomy" id="231916"/>
    <lineage>
        <taxon>Eukaryota</taxon>
        <taxon>Fungi</taxon>
        <taxon>Dikarya</taxon>
        <taxon>Basidiomycota</taxon>
        <taxon>Agaricomycotina</taxon>
        <taxon>Agaricomycetes</taxon>
        <taxon>Agaricomycetidae</taxon>
        <taxon>Agaricales</taxon>
        <taxon>Agaricineae</taxon>
        <taxon>Hymenogastraceae</taxon>
        <taxon>Gymnopilus</taxon>
    </lineage>
</organism>